<reference evidence="2 3" key="1">
    <citation type="submission" date="2024-01" db="EMBL/GenBank/DDBJ databases">
        <title>The genomes of 5 underutilized Papilionoideae crops provide insights into root nodulation and disease resistanc.</title>
        <authorList>
            <person name="Jiang F."/>
        </authorList>
    </citation>
    <scope>NUCLEOTIDE SEQUENCE [LARGE SCALE GENOMIC DNA]</scope>
    <source>
        <strain evidence="2">DUOXIRENSHENG_FW03</strain>
        <tissue evidence="2">Leaves</tissue>
    </source>
</reference>
<keyword evidence="3" id="KW-1185">Reference proteome</keyword>
<gene>
    <name evidence="2" type="ORF">VNO78_21038</name>
</gene>
<dbReference type="AlphaFoldDB" id="A0AAN9SBD4"/>
<proteinExistence type="predicted"/>
<protein>
    <submittedName>
        <fullName evidence="2">Uncharacterized protein</fullName>
    </submittedName>
</protein>
<feature type="transmembrane region" description="Helical" evidence="1">
    <location>
        <begin position="12"/>
        <end position="31"/>
    </location>
</feature>
<dbReference type="Proteomes" id="UP001386955">
    <property type="component" value="Unassembled WGS sequence"/>
</dbReference>
<feature type="transmembrane region" description="Helical" evidence="1">
    <location>
        <begin position="37"/>
        <end position="54"/>
    </location>
</feature>
<dbReference type="EMBL" id="JAYMYS010000005">
    <property type="protein sequence ID" value="KAK7392595.1"/>
    <property type="molecule type" value="Genomic_DNA"/>
</dbReference>
<comment type="caution">
    <text evidence="2">The sequence shown here is derived from an EMBL/GenBank/DDBJ whole genome shotgun (WGS) entry which is preliminary data.</text>
</comment>
<keyword evidence="1" id="KW-0472">Membrane</keyword>
<name>A0AAN9SBD4_PSOTE</name>
<evidence type="ECO:0000313" key="2">
    <source>
        <dbReference type="EMBL" id="KAK7392595.1"/>
    </source>
</evidence>
<organism evidence="2 3">
    <name type="scientific">Psophocarpus tetragonolobus</name>
    <name type="common">Winged bean</name>
    <name type="synonym">Dolichos tetragonolobus</name>
    <dbReference type="NCBI Taxonomy" id="3891"/>
    <lineage>
        <taxon>Eukaryota</taxon>
        <taxon>Viridiplantae</taxon>
        <taxon>Streptophyta</taxon>
        <taxon>Embryophyta</taxon>
        <taxon>Tracheophyta</taxon>
        <taxon>Spermatophyta</taxon>
        <taxon>Magnoliopsida</taxon>
        <taxon>eudicotyledons</taxon>
        <taxon>Gunneridae</taxon>
        <taxon>Pentapetalae</taxon>
        <taxon>rosids</taxon>
        <taxon>fabids</taxon>
        <taxon>Fabales</taxon>
        <taxon>Fabaceae</taxon>
        <taxon>Papilionoideae</taxon>
        <taxon>50 kb inversion clade</taxon>
        <taxon>NPAAA clade</taxon>
        <taxon>indigoferoid/millettioid clade</taxon>
        <taxon>Phaseoleae</taxon>
        <taxon>Psophocarpus</taxon>
    </lineage>
</organism>
<sequence length="76" mass="9109">MMQITTGFRLINFVFFAVSSFFSLTPFLTLLINPSPLRFFSLLTLSYYTVFPLLHHRSRFSFHTWFRFRDFSDSVP</sequence>
<keyword evidence="1" id="KW-0812">Transmembrane</keyword>
<keyword evidence="1" id="KW-1133">Transmembrane helix</keyword>
<accession>A0AAN9SBD4</accession>
<evidence type="ECO:0000313" key="3">
    <source>
        <dbReference type="Proteomes" id="UP001386955"/>
    </source>
</evidence>
<evidence type="ECO:0000256" key="1">
    <source>
        <dbReference type="SAM" id="Phobius"/>
    </source>
</evidence>